<dbReference type="GO" id="GO:0016887">
    <property type="term" value="F:ATP hydrolysis activity"/>
    <property type="evidence" value="ECO:0007669"/>
    <property type="project" value="InterPro"/>
</dbReference>
<proteinExistence type="predicted"/>
<evidence type="ECO:0000259" key="1">
    <source>
        <dbReference type="SMART" id="SM00382"/>
    </source>
</evidence>
<dbReference type="Proteomes" id="UP000271098">
    <property type="component" value="Unassembled WGS sequence"/>
</dbReference>
<dbReference type="PANTHER" id="PTHR48470">
    <property type="entry name" value="CELL DIVISION CONTROL PROTEIN 48 C ISOFORM 1"/>
    <property type="match status" value="1"/>
</dbReference>
<reference evidence="4" key="1">
    <citation type="submission" date="2016-06" db="UniProtKB">
        <authorList>
            <consortium name="WormBaseParasite"/>
        </authorList>
    </citation>
    <scope>IDENTIFICATION</scope>
</reference>
<dbReference type="GO" id="GO:0005524">
    <property type="term" value="F:ATP binding"/>
    <property type="evidence" value="ECO:0007669"/>
    <property type="project" value="InterPro"/>
</dbReference>
<evidence type="ECO:0000313" key="2">
    <source>
        <dbReference type="EMBL" id="VDK52218.1"/>
    </source>
</evidence>
<name>A0A183DAQ7_9BILA</name>
<sequence length="178" mass="19468">MHLLHPEIHDLLGVTHPTGFLLHGPPGCGKTLFAEAEFGLPVLKVASTEVVSGVSGETEQKIRLLFEKAGEVAPCVLLLDEIDAIAPKRENAQREMERRIVSQIASCLDELSNPRRSVELADQPDLDSLVEKCSRKKLVLVIGIVCASIHYPISLVEGLIFRMSGSCTLSSCHSFRSR</sequence>
<protein>
    <submittedName>
        <fullName evidence="4">AAA domain-containing protein</fullName>
    </submittedName>
</protein>
<evidence type="ECO:0000313" key="3">
    <source>
        <dbReference type="Proteomes" id="UP000271098"/>
    </source>
</evidence>
<dbReference type="PANTHER" id="PTHR48470:SF1">
    <property type="entry name" value="CELL DIVISION CONTROL PROTEIN 48 C ISOFORM 1"/>
    <property type="match status" value="1"/>
</dbReference>
<keyword evidence="3" id="KW-1185">Reference proteome</keyword>
<dbReference type="WBParaSite" id="GPUH_0000580601-mRNA-1">
    <property type="protein sequence ID" value="GPUH_0000580601-mRNA-1"/>
    <property type="gene ID" value="GPUH_0000580601"/>
</dbReference>
<evidence type="ECO:0000313" key="4">
    <source>
        <dbReference type="WBParaSite" id="GPUH_0000580601-mRNA-1"/>
    </source>
</evidence>
<dbReference type="EMBL" id="UYRT01012725">
    <property type="protein sequence ID" value="VDK52218.1"/>
    <property type="molecule type" value="Genomic_DNA"/>
</dbReference>
<dbReference type="Gene3D" id="3.40.50.300">
    <property type="entry name" value="P-loop containing nucleotide triphosphate hydrolases"/>
    <property type="match status" value="1"/>
</dbReference>
<dbReference type="Pfam" id="PF00004">
    <property type="entry name" value="AAA"/>
    <property type="match status" value="1"/>
</dbReference>
<reference evidence="2 3" key="2">
    <citation type="submission" date="2018-11" db="EMBL/GenBank/DDBJ databases">
        <authorList>
            <consortium name="Pathogen Informatics"/>
        </authorList>
    </citation>
    <scope>NUCLEOTIDE SEQUENCE [LARGE SCALE GENOMIC DNA]</scope>
</reference>
<gene>
    <name evidence="2" type="ORF">GPUH_LOCUS5800</name>
</gene>
<feature type="domain" description="AAA+ ATPase" evidence="1">
    <location>
        <begin position="16"/>
        <end position="125"/>
    </location>
</feature>
<dbReference type="SUPFAM" id="SSF52540">
    <property type="entry name" value="P-loop containing nucleoside triphosphate hydrolases"/>
    <property type="match status" value="1"/>
</dbReference>
<dbReference type="SMART" id="SM00382">
    <property type="entry name" value="AAA"/>
    <property type="match status" value="1"/>
</dbReference>
<dbReference type="InterPro" id="IPR003959">
    <property type="entry name" value="ATPase_AAA_core"/>
</dbReference>
<dbReference type="InterPro" id="IPR055278">
    <property type="entry name" value="CDC48c"/>
</dbReference>
<dbReference type="OrthoDB" id="2187at2759"/>
<dbReference type="InterPro" id="IPR003593">
    <property type="entry name" value="AAA+_ATPase"/>
</dbReference>
<dbReference type="InterPro" id="IPR027417">
    <property type="entry name" value="P-loop_NTPase"/>
</dbReference>
<dbReference type="AlphaFoldDB" id="A0A183DAQ7"/>
<accession>A0A183DAQ7</accession>
<organism evidence="4">
    <name type="scientific">Gongylonema pulchrum</name>
    <dbReference type="NCBI Taxonomy" id="637853"/>
    <lineage>
        <taxon>Eukaryota</taxon>
        <taxon>Metazoa</taxon>
        <taxon>Ecdysozoa</taxon>
        <taxon>Nematoda</taxon>
        <taxon>Chromadorea</taxon>
        <taxon>Rhabditida</taxon>
        <taxon>Spirurina</taxon>
        <taxon>Spiruromorpha</taxon>
        <taxon>Spiruroidea</taxon>
        <taxon>Gongylonematidae</taxon>
        <taxon>Gongylonema</taxon>
    </lineage>
</organism>